<sequence>MGRAVSALVALEAGILALPGQYLMFPIVPGGDAVQVIGRLLIVQLLVALVIGAAAAGQSWPAAYSAWLGAFSCWLPNVLFAWRLWAQKRRQHTVLQSGVLLAAPAPSSGVHFFLGELIKLAATVLLLFASVRLFPAMVWWAFFAGIVVVLKSYLLLLVWR</sequence>
<dbReference type="EMBL" id="QPGB01000006">
    <property type="protein sequence ID" value="RCS56664.1"/>
    <property type="molecule type" value="Genomic_DNA"/>
</dbReference>
<evidence type="ECO:0000313" key="7">
    <source>
        <dbReference type="EMBL" id="RCS56664.1"/>
    </source>
</evidence>
<reference evidence="7 8" key="1">
    <citation type="journal article" date="2018" name="Int. J. Syst. Evol. Microbiol.">
        <title>Parvibium lacunae gen. nov., sp. nov., a new member of the family Alcaligenaceae isolated from a freshwater pond.</title>
        <authorList>
            <person name="Chen W.M."/>
            <person name="Xie P.B."/>
            <person name="Hsu M.Y."/>
            <person name="Sheu S.Y."/>
        </authorList>
    </citation>
    <scope>NUCLEOTIDE SEQUENCE [LARGE SCALE GENOMIC DNA]</scope>
    <source>
        <strain evidence="7 8">KMB9</strain>
    </source>
</reference>
<evidence type="ECO:0008006" key="9">
    <source>
        <dbReference type="Google" id="ProtNLM"/>
    </source>
</evidence>
<dbReference type="Proteomes" id="UP000252357">
    <property type="component" value="Unassembled WGS sequence"/>
</dbReference>
<dbReference type="Pfam" id="PF03899">
    <property type="entry name" value="ATP-synt_I"/>
    <property type="match status" value="1"/>
</dbReference>
<feature type="transmembrane region" description="Helical" evidence="6">
    <location>
        <begin position="37"/>
        <end position="56"/>
    </location>
</feature>
<evidence type="ECO:0000256" key="4">
    <source>
        <dbReference type="ARBA" id="ARBA00022989"/>
    </source>
</evidence>
<protein>
    <recommendedName>
        <fullName evidence="9">ATP synthase subunit I</fullName>
    </recommendedName>
</protein>
<keyword evidence="4 6" id="KW-1133">Transmembrane helix</keyword>
<evidence type="ECO:0000256" key="5">
    <source>
        <dbReference type="ARBA" id="ARBA00023136"/>
    </source>
</evidence>
<evidence type="ECO:0000256" key="6">
    <source>
        <dbReference type="SAM" id="Phobius"/>
    </source>
</evidence>
<evidence type="ECO:0000256" key="1">
    <source>
        <dbReference type="ARBA" id="ARBA00004651"/>
    </source>
</evidence>
<keyword evidence="3 6" id="KW-0812">Transmembrane</keyword>
<gene>
    <name evidence="7" type="ORF">DU000_11955</name>
</gene>
<feature type="transmembrane region" description="Helical" evidence="6">
    <location>
        <begin position="6"/>
        <end position="25"/>
    </location>
</feature>
<evidence type="ECO:0000256" key="3">
    <source>
        <dbReference type="ARBA" id="ARBA00022692"/>
    </source>
</evidence>
<proteinExistence type="predicted"/>
<dbReference type="InterPro" id="IPR005598">
    <property type="entry name" value="ATP_synth_I"/>
</dbReference>
<evidence type="ECO:0000313" key="8">
    <source>
        <dbReference type="Proteomes" id="UP000252357"/>
    </source>
</evidence>
<keyword evidence="2" id="KW-1003">Cell membrane</keyword>
<keyword evidence="5 6" id="KW-0472">Membrane</keyword>
<dbReference type="AlphaFoldDB" id="A0A368KZW6"/>
<organism evidence="7 8">
    <name type="scientific">Parvibium lacunae</name>
    <dbReference type="NCBI Taxonomy" id="1888893"/>
    <lineage>
        <taxon>Bacteria</taxon>
        <taxon>Pseudomonadati</taxon>
        <taxon>Pseudomonadota</taxon>
        <taxon>Betaproteobacteria</taxon>
        <taxon>Burkholderiales</taxon>
        <taxon>Alcaligenaceae</taxon>
        <taxon>Parvibium</taxon>
    </lineage>
</organism>
<dbReference type="GO" id="GO:0005886">
    <property type="term" value="C:plasma membrane"/>
    <property type="evidence" value="ECO:0007669"/>
    <property type="project" value="UniProtKB-SubCell"/>
</dbReference>
<keyword evidence="8" id="KW-1185">Reference proteome</keyword>
<accession>A0A368KZW6</accession>
<comment type="subcellular location">
    <subcellularLocation>
        <location evidence="1">Cell membrane</location>
        <topology evidence="1">Multi-pass membrane protein</topology>
    </subcellularLocation>
</comment>
<name>A0A368KZW6_9BURK</name>
<feature type="transmembrane region" description="Helical" evidence="6">
    <location>
        <begin position="62"/>
        <end position="82"/>
    </location>
</feature>
<evidence type="ECO:0000256" key="2">
    <source>
        <dbReference type="ARBA" id="ARBA00022475"/>
    </source>
</evidence>
<comment type="caution">
    <text evidence="7">The sequence shown here is derived from an EMBL/GenBank/DDBJ whole genome shotgun (WGS) entry which is preliminary data.</text>
</comment>
<feature type="transmembrane region" description="Helical" evidence="6">
    <location>
        <begin position="137"/>
        <end position="159"/>
    </location>
</feature>